<keyword evidence="3" id="KW-1185">Reference proteome</keyword>
<dbReference type="AlphaFoldDB" id="A0A1D9MIG0"/>
<feature type="domain" description="HTH cro/C1-type" evidence="1">
    <location>
        <begin position="12"/>
        <end position="66"/>
    </location>
</feature>
<dbReference type="GO" id="GO:0003677">
    <property type="term" value="F:DNA binding"/>
    <property type="evidence" value="ECO:0007669"/>
    <property type="project" value="InterPro"/>
</dbReference>
<dbReference type="SMART" id="SM00530">
    <property type="entry name" value="HTH_XRE"/>
    <property type="match status" value="1"/>
</dbReference>
<dbReference type="InterPro" id="IPR001387">
    <property type="entry name" value="Cro/C1-type_HTH"/>
</dbReference>
<accession>A0A1D9MIG0</accession>
<dbReference type="EMBL" id="CP017812">
    <property type="protein sequence ID" value="AOZ72072.1"/>
    <property type="molecule type" value="Genomic_DNA"/>
</dbReference>
<sequence length="133" mass="14993">MDEDYRAFGRFIESRRKELGLTAKKLADAMGVGTPYMSDIENGRRYPPEKHFGTLAEILQLDEAGRLHMIDLAACARENQLAPDIVGYVRKTDLARVALRKARKRGVPNDTWERVIEMLDEQYPDQGVDGGGV</sequence>
<evidence type="ECO:0000259" key="1">
    <source>
        <dbReference type="PROSITE" id="PS50943"/>
    </source>
</evidence>
<evidence type="ECO:0000313" key="2">
    <source>
        <dbReference type="EMBL" id="AOZ72072.1"/>
    </source>
</evidence>
<dbReference type="Proteomes" id="UP000176288">
    <property type="component" value="Chromosome"/>
</dbReference>
<organism evidence="2 3">
    <name type="scientific">Boudabousia tangfeifanii</name>
    <dbReference type="NCBI Taxonomy" id="1912795"/>
    <lineage>
        <taxon>Bacteria</taxon>
        <taxon>Bacillati</taxon>
        <taxon>Actinomycetota</taxon>
        <taxon>Actinomycetes</taxon>
        <taxon>Actinomycetales</taxon>
        <taxon>Actinomycetaceae</taxon>
        <taxon>Boudabousia</taxon>
    </lineage>
</organism>
<dbReference type="RefSeq" id="WP_071163538.1">
    <property type="nucleotide sequence ID" value="NZ_CP017812.1"/>
</dbReference>
<dbReference type="PROSITE" id="PS50943">
    <property type="entry name" value="HTH_CROC1"/>
    <property type="match status" value="1"/>
</dbReference>
<gene>
    <name evidence="2" type="ORF">BK816_01145</name>
</gene>
<dbReference type="Gene3D" id="1.10.260.40">
    <property type="entry name" value="lambda repressor-like DNA-binding domains"/>
    <property type="match status" value="1"/>
</dbReference>
<reference evidence="2 3" key="1">
    <citation type="submission" date="2016-10" db="EMBL/GenBank/DDBJ databases">
        <title>Actinomyces aegypiusis sp. nov., isolated from the Aegypius monachus in Qinghai Tibet Plateau China.</title>
        <authorList>
            <person name="Wang Y."/>
        </authorList>
    </citation>
    <scope>NUCLEOTIDE SEQUENCE [LARGE SCALE GENOMIC DNA]</scope>
    <source>
        <strain evidence="2 3">VUL4_3</strain>
    </source>
</reference>
<dbReference type="SUPFAM" id="SSF47413">
    <property type="entry name" value="lambda repressor-like DNA-binding domains"/>
    <property type="match status" value="1"/>
</dbReference>
<dbReference type="Pfam" id="PF13560">
    <property type="entry name" value="HTH_31"/>
    <property type="match status" value="1"/>
</dbReference>
<dbReference type="STRING" id="1912795.BK816_01145"/>
<protein>
    <recommendedName>
        <fullName evidence="1">HTH cro/C1-type domain-containing protein</fullName>
    </recommendedName>
</protein>
<dbReference type="InterPro" id="IPR010982">
    <property type="entry name" value="Lambda_DNA-bd_dom_sf"/>
</dbReference>
<dbReference type="KEGG" id="avu:BK816_01145"/>
<dbReference type="CDD" id="cd00093">
    <property type="entry name" value="HTH_XRE"/>
    <property type="match status" value="1"/>
</dbReference>
<proteinExistence type="predicted"/>
<evidence type="ECO:0000313" key="3">
    <source>
        <dbReference type="Proteomes" id="UP000176288"/>
    </source>
</evidence>
<name>A0A1D9MIG0_9ACTO</name>